<protein>
    <submittedName>
        <fullName evidence="2">Uncharacterized protein</fullName>
    </submittedName>
</protein>
<sequence>MNLQYPAIILLLQLVSLTHLAKSHELLPTPKPWPEQFHSLLYTNLSTNRLLISNMWYDWPKGRNVYTRQQQLDVLLYVIEWNNGTTVYYSLGANATCDNIYFGIGIPRPDFLDGANYLGTAVADGFLCNVWEKVEFIVYYEDVLTKRPVKWDFSDGISTHMITFDVGEVLPDSVIQAPDYCFNQNKDMGTMRANPSSRYMAELHLMGEPHWDA</sequence>
<evidence type="ECO:0000313" key="2">
    <source>
        <dbReference type="EMBL" id="CAK9142290.1"/>
    </source>
</evidence>
<accession>A0ABC8RFG1</accession>
<feature type="signal peptide" evidence="1">
    <location>
        <begin position="1"/>
        <end position="23"/>
    </location>
</feature>
<proteinExistence type="predicted"/>
<dbReference type="EMBL" id="CAUOFW020001215">
    <property type="protein sequence ID" value="CAK9142290.1"/>
    <property type="molecule type" value="Genomic_DNA"/>
</dbReference>
<keyword evidence="3" id="KW-1185">Reference proteome</keyword>
<dbReference type="PANTHER" id="PTHR33880">
    <property type="entry name" value="EXPRESSED PROTEIN"/>
    <property type="match status" value="1"/>
</dbReference>
<keyword evidence="1" id="KW-0732">Signal</keyword>
<dbReference type="InterPro" id="IPR038941">
    <property type="entry name" value="At4g14100-like"/>
</dbReference>
<gene>
    <name evidence="2" type="ORF">ILEXP_LOCUS9957</name>
</gene>
<evidence type="ECO:0000313" key="3">
    <source>
        <dbReference type="Proteomes" id="UP001642360"/>
    </source>
</evidence>
<evidence type="ECO:0000256" key="1">
    <source>
        <dbReference type="SAM" id="SignalP"/>
    </source>
</evidence>
<name>A0ABC8RFG1_9AQUA</name>
<dbReference type="AlphaFoldDB" id="A0ABC8RFG1"/>
<reference evidence="2 3" key="1">
    <citation type="submission" date="2024-02" db="EMBL/GenBank/DDBJ databases">
        <authorList>
            <person name="Vignale AGUSTIN F."/>
            <person name="Sosa J E."/>
            <person name="Modenutti C."/>
        </authorList>
    </citation>
    <scope>NUCLEOTIDE SEQUENCE [LARGE SCALE GENOMIC DNA]</scope>
</reference>
<feature type="chain" id="PRO_5044772982" evidence="1">
    <location>
        <begin position="24"/>
        <end position="213"/>
    </location>
</feature>
<organism evidence="2 3">
    <name type="scientific">Ilex paraguariensis</name>
    <name type="common">yerba mate</name>
    <dbReference type="NCBI Taxonomy" id="185542"/>
    <lineage>
        <taxon>Eukaryota</taxon>
        <taxon>Viridiplantae</taxon>
        <taxon>Streptophyta</taxon>
        <taxon>Embryophyta</taxon>
        <taxon>Tracheophyta</taxon>
        <taxon>Spermatophyta</taxon>
        <taxon>Magnoliopsida</taxon>
        <taxon>eudicotyledons</taxon>
        <taxon>Gunneridae</taxon>
        <taxon>Pentapetalae</taxon>
        <taxon>asterids</taxon>
        <taxon>campanulids</taxon>
        <taxon>Aquifoliales</taxon>
        <taxon>Aquifoliaceae</taxon>
        <taxon>Ilex</taxon>
    </lineage>
</organism>
<dbReference type="PANTHER" id="PTHR33880:SF12">
    <property type="entry name" value="TRANSFERRING GLYCOSYL GROUPS, PUTATIVE-RELATED"/>
    <property type="match status" value="1"/>
</dbReference>
<comment type="caution">
    <text evidence="2">The sequence shown here is derived from an EMBL/GenBank/DDBJ whole genome shotgun (WGS) entry which is preliminary data.</text>
</comment>
<dbReference type="Proteomes" id="UP001642360">
    <property type="component" value="Unassembled WGS sequence"/>
</dbReference>